<proteinExistence type="predicted"/>
<protein>
    <submittedName>
        <fullName evidence="1">Uncharacterized protein</fullName>
    </submittedName>
</protein>
<accession>A0A8S5V3Q9</accession>
<sequence>MLYLCKYELNKLCFFTFNSSIMSDSIYNT</sequence>
<name>A0A8S5V3Q9_9CAUD</name>
<organism evidence="1">
    <name type="scientific">Siphoviridae sp. cteDy1</name>
    <dbReference type="NCBI Taxonomy" id="2825587"/>
    <lineage>
        <taxon>Viruses</taxon>
        <taxon>Duplodnaviria</taxon>
        <taxon>Heunggongvirae</taxon>
        <taxon>Uroviricota</taxon>
        <taxon>Caudoviricetes</taxon>
    </lineage>
</organism>
<evidence type="ECO:0000313" key="1">
    <source>
        <dbReference type="EMBL" id="DAG01400.1"/>
    </source>
</evidence>
<reference evidence="1" key="1">
    <citation type="journal article" date="2021" name="Proc. Natl. Acad. Sci. U.S.A.">
        <title>A Catalog of Tens of Thousands of Viruses from Human Metagenomes Reveals Hidden Associations with Chronic Diseases.</title>
        <authorList>
            <person name="Tisza M.J."/>
            <person name="Buck C.B."/>
        </authorList>
    </citation>
    <scope>NUCLEOTIDE SEQUENCE</scope>
    <source>
        <strain evidence="1">CteDy1</strain>
    </source>
</reference>
<dbReference type="EMBL" id="BK016192">
    <property type="protein sequence ID" value="DAG01400.1"/>
    <property type="molecule type" value="Genomic_DNA"/>
</dbReference>